<dbReference type="GO" id="GO:0005634">
    <property type="term" value="C:nucleus"/>
    <property type="evidence" value="ECO:0007669"/>
    <property type="project" value="UniProtKB-SubCell"/>
</dbReference>
<sequence>MALSILKTKQNKFQYSELPEDPIQHTVNPICTGSSVIGIKFKGGIIVGCDDLISYGSMAKFKKTKRIEKLAEHTVMASSGEFSDFQELLKKLKTMRDTDMQKNDGIIYTPKEYGNYVARIQYYRRCKVNPYLLNNVVAGYTKEGGAYLAKIDQFGTYIEHDYVTTGFAGYLGAPIIENESKPDQDENAARQILIKCFTNLFYRDCRASDTIQLAVITDAGVKFEEPFRIEGVWNYKKYAQDGSEFYFRQ</sequence>
<keyword evidence="1 4" id="KW-0963">Cytoplasm</keyword>
<dbReference type="InParanoid" id="A0A0V0QCZ8"/>
<dbReference type="PROSITE" id="PS00854">
    <property type="entry name" value="PROTEASOME_BETA_1"/>
    <property type="match status" value="1"/>
</dbReference>
<comment type="subcellular location">
    <subcellularLocation>
        <location evidence="4">Cytoplasm</location>
    </subcellularLocation>
    <subcellularLocation>
        <location evidence="4">Nucleus</location>
    </subcellularLocation>
</comment>
<comment type="function">
    <text evidence="4">Non-catalytic component of the proteasome.</text>
</comment>
<dbReference type="PANTHER" id="PTHR32194:SF6">
    <property type="entry name" value="PROTEASOME SUBUNIT BETA"/>
    <property type="match status" value="1"/>
</dbReference>
<reference evidence="5 6" key="1">
    <citation type="journal article" date="2015" name="Sci. Rep.">
        <title>Genome of the facultative scuticociliatosis pathogen Pseudocohnilembus persalinus provides insight into its virulence through horizontal gene transfer.</title>
        <authorList>
            <person name="Xiong J."/>
            <person name="Wang G."/>
            <person name="Cheng J."/>
            <person name="Tian M."/>
            <person name="Pan X."/>
            <person name="Warren A."/>
            <person name="Jiang C."/>
            <person name="Yuan D."/>
            <person name="Miao W."/>
        </authorList>
    </citation>
    <scope>NUCLEOTIDE SEQUENCE [LARGE SCALE GENOMIC DNA]</scope>
    <source>
        <strain evidence="5">36N120E</strain>
    </source>
</reference>
<dbReference type="Pfam" id="PF00227">
    <property type="entry name" value="Proteasome"/>
    <property type="match status" value="1"/>
</dbReference>
<dbReference type="PIRSF" id="PIRSF001213">
    <property type="entry name" value="Psome_endopept_beta"/>
    <property type="match status" value="1"/>
</dbReference>
<dbReference type="InterPro" id="IPR016295">
    <property type="entry name" value="Proteasome_beta4"/>
</dbReference>
<evidence type="ECO:0000313" key="6">
    <source>
        <dbReference type="Proteomes" id="UP000054937"/>
    </source>
</evidence>
<dbReference type="OrthoDB" id="10248542at2759"/>
<evidence type="ECO:0000313" key="5">
    <source>
        <dbReference type="EMBL" id="KRX00089.1"/>
    </source>
</evidence>
<dbReference type="GO" id="GO:0005737">
    <property type="term" value="C:cytoplasm"/>
    <property type="evidence" value="ECO:0007669"/>
    <property type="project" value="UniProtKB-SubCell"/>
</dbReference>
<evidence type="ECO:0000256" key="3">
    <source>
        <dbReference type="ARBA" id="ARBA00023242"/>
    </source>
</evidence>
<evidence type="ECO:0000256" key="1">
    <source>
        <dbReference type="ARBA" id="ARBA00022490"/>
    </source>
</evidence>
<dbReference type="Proteomes" id="UP000054937">
    <property type="component" value="Unassembled WGS sequence"/>
</dbReference>
<dbReference type="FunCoup" id="A0A0V0QCZ8">
    <property type="interactions" value="630"/>
</dbReference>
<protein>
    <recommendedName>
        <fullName evidence="4">Proteasome subunit beta</fullName>
    </recommendedName>
</protein>
<dbReference type="InterPro" id="IPR029055">
    <property type="entry name" value="Ntn_hydrolases_N"/>
</dbReference>
<comment type="similarity">
    <text evidence="4">Belongs to the peptidase T1B family.</text>
</comment>
<dbReference type="Gene3D" id="3.60.20.10">
    <property type="entry name" value="Glutamine Phosphoribosylpyrophosphate, subunit 1, domain 1"/>
    <property type="match status" value="1"/>
</dbReference>
<dbReference type="OMA" id="QPIMRRY"/>
<dbReference type="InterPro" id="IPR023333">
    <property type="entry name" value="Proteasome_suB-type"/>
</dbReference>
<dbReference type="GO" id="GO:0019774">
    <property type="term" value="C:proteasome core complex, beta-subunit complex"/>
    <property type="evidence" value="ECO:0007669"/>
    <property type="project" value="UniProtKB-UniRule"/>
</dbReference>
<gene>
    <name evidence="5" type="ORF">PPERSA_07286</name>
</gene>
<evidence type="ECO:0000256" key="2">
    <source>
        <dbReference type="ARBA" id="ARBA00022942"/>
    </source>
</evidence>
<proteinExistence type="inferred from homology"/>
<dbReference type="InterPro" id="IPR016050">
    <property type="entry name" value="Proteasome_bsu_CS"/>
</dbReference>
<name>A0A0V0QCZ8_PSEPJ</name>
<dbReference type="GO" id="GO:0051603">
    <property type="term" value="P:proteolysis involved in protein catabolic process"/>
    <property type="evidence" value="ECO:0007669"/>
    <property type="project" value="InterPro"/>
</dbReference>
<accession>A0A0V0QCZ8</accession>
<evidence type="ECO:0000256" key="4">
    <source>
        <dbReference type="PIRNR" id="PIRNR001213"/>
    </source>
</evidence>
<dbReference type="SUPFAM" id="SSF56235">
    <property type="entry name" value="N-terminal nucleophile aminohydrolases (Ntn hydrolases)"/>
    <property type="match status" value="1"/>
</dbReference>
<dbReference type="InterPro" id="IPR001353">
    <property type="entry name" value="Proteasome_sua/b"/>
</dbReference>
<dbReference type="AlphaFoldDB" id="A0A0V0QCZ8"/>
<keyword evidence="6" id="KW-1185">Reference proteome</keyword>
<comment type="caution">
    <text evidence="5">The sequence shown here is derived from an EMBL/GenBank/DDBJ whole genome shotgun (WGS) entry which is preliminary data.</text>
</comment>
<keyword evidence="2 4" id="KW-0647">Proteasome</keyword>
<keyword evidence="3 4" id="KW-0539">Nucleus</keyword>
<organism evidence="5 6">
    <name type="scientific">Pseudocohnilembus persalinus</name>
    <name type="common">Ciliate</name>
    <dbReference type="NCBI Taxonomy" id="266149"/>
    <lineage>
        <taxon>Eukaryota</taxon>
        <taxon>Sar</taxon>
        <taxon>Alveolata</taxon>
        <taxon>Ciliophora</taxon>
        <taxon>Intramacronucleata</taxon>
        <taxon>Oligohymenophorea</taxon>
        <taxon>Scuticociliatia</taxon>
        <taxon>Philasterida</taxon>
        <taxon>Pseudocohnilembidae</taxon>
        <taxon>Pseudocohnilembus</taxon>
    </lineage>
</organism>
<dbReference type="EMBL" id="LDAU01000196">
    <property type="protein sequence ID" value="KRX00089.1"/>
    <property type="molecule type" value="Genomic_DNA"/>
</dbReference>
<dbReference type="PANTHER" id="PTHR32194">
    <property type="entry name" value="METALLOPROTEASE TLDD"/>
    <property type="match status" value="1"/>
</dbReference>